<keyword evidence="2" id="KW-1185">Reference proteome</keyword>
<name>A0A1Y1ZRQ7_9FUNG</name>
<organism evidence="1 2">
    <name type="scientific">Neocallimastix californiae</name>
    <dbReference type="NCBI Taxonomy" id="1754190"/>
    <lineage>
        <taxon>Eukaryota</taxon>
        <taxon>Fungi</taxon>
        <taxon>Fungi incertae sedis</taxon>
        <taxon>Chytridiomycota</taxon>
        <taxon>Chytridiomycota incertae sedis</taxon>
        <taxon>Neocallimastigomycetes</taxon>
        <taxon>Neocallimastigales</taxon>
        <taxon>Neocallimastigaceae</taxon>
        <taxon>Neocallimastix</taxon>
    </lineage>
</organism>
<reference evidence="1 2" key="1">
    <citation type="submission" date="2016-08" db="EMBL/GenBank/DDBJ databases">
        <title>A Parts List for Fungal Cellulosomes Revealed by Comparative Genomics.</title>
        <authorList>
            <consortium name="DOE Joint Genome Institute"/>
            <person name="Haitjema C.H."/>
            <person name="Gilmore S.P."/>
            <person name="Henske J.K."/>
            <person name="Solomon K.V."/>
            <person name="De Groot R."/>
            <person name="Kuo A."/>
            <person name="Mondo S.J."/>
            <person name="Salamov A.A."/>
            <person name="Labutti K."/>
            <person name="Zhao Z."/>
            <person name="Chiniquy J."/>
            <person name="Barry K."/>
            <person name="Brewer H.M."/>
            <person name="Purvine S.O."/>
            <person name="Wright A.T."/>
            <person name="Boxma B."/>
            <person name="Van Alen T."/>
            <person name="Hackstein J.H."/>
            <person name="Baker S.E."/>
            <person name="Grigoriev I.V."/>
            <person name="O'Malley M.A."/>
        </authorList>
    </citation>
    <scope>NUCLEOTIDE SEQUENCE [LARGE SCALE GENOMIC DNA]</scope>
    <source>
        <strain evidence="1 2">G1</strain>
    </source>
</reference>
<dbReference type="EMBL" id="MCOG01000368">
    <property type="protein sequence ID" value="ORY12677.1"/>
    <property type="molecule type" value="Genomic_DNA"/>
</dbReference>
<dbReference type="InterPro" id="IPR029063">
    <property type="entry name" value="SAM-dependent_MTases_sf"/>
</dbReference>
<accession>A0A1Y1ZRQ7</accession>
<proteinExistence type="predicted"/>
<evidence type="ECO:0000313" key="1">
    <source>
        <dbReference type="EMBL" id="ORY12677.1"/>
    </source>
</evidence>
<dbReference type="SUPFAM" id="SSF56091">
    <property type="entry name" value="DNA ligase/mRNA capping enzyme, catalytic domain"/>
    <property type="match status" value="1"/>
</dbReference>
<dbReference type="OrthoDB" id="2138999at2759"/>
<sequence length="551" mass="64298">MIEANDLQAILLNVFTDIEILNDSNVELEFRLKKHYRNQALIDKFIHDYEQYIAASDAVQSETISYDETLIKDRNVVYRKRGDTVINKEQINSIDIMPFKLVLSIEHRVDQLPTSNNTETSHHVRRSIISQYHRIDITDNTRLEIELLRFDIGLIDTITSDLITILDYFDTVDINAYLPNFSFQKPITPFIHDLLDINKGFYITNKIDGVRRLLIIADKGVYDYDNDVRKIFDYGMNATDTPNAFYVIYNTSDTPQQHVIICDCEYYNGKYYCFDILYFDQDLRSHKYQTRLSFLDKLPKILKVSNMPKLADTCDTSAMHKPYPVHSVKHVNILLKKNIELIPSIADIDNYIKNINSFILLDGHILTYKSSKYYDDWVYKIKYEYKNTLDVLIKDKQCYQQDINSVSTIPNLIYDGKYQDGIVEVLLVRRSKQYYALCIRKRDDKCKPNFKYTINSIYSALHYGLNTDIFNNNSTLLLRRYHNSIKKKILAKCIHNSSDPTLIDIGSGNGADIGKWEGFKTITTIEASPSKIQVIKNRLKSNYNICKDIYI</sequence>
<dbReference type="Gene3D" id="3.30.470.30">
    <property type="entry name" value="DNA ligase/mRNA capping enzyme"/>
    <property type="match status" value="1"/>
</dbReference>
<dbReference type="Gene3D" id="3.40.50.150">
    <property type="entry name" value="Vaccinia Virus protein VP39"/>
    <property type="match status" value="1"/>
</dbReference>
<gene>
    <name evidence="1" type="ORF">LY90DRAFT_518305</name>
</gene>
<evidence type="ECO:0000313" key="2">
    <source>
        <dbReference type="Proteomes" id="UP000193920"/>
    </source>
</evidence>
<dbReference type="Proteomes" id="UP000193920">
    <property type="component" value="Unassembled WGS sequence"/>
</dbReference>
<dbReference type="AlphaFoldDB" id="A0A1Y1ZRQ7"/>
<comment type="caution">
    <text evidence="1">The sequence shown here is derived from an EMBL/GenBank/DDBJ whole genome shotgun (WGS) entry which is preliminary data.</text>
</comment>
<protein>
    <submittedName>
        <fullName evidence="1">Uncharacterized protein</fullName>
    </submittedName>
</protein>